<dbReference type="SUPFAM" id="SSF52540">
    <property type="entry name" value="P-loop containing nucleoside triphosphate hydrolases"/>
    <property type="match status" value="2"/>
</dbReference>
<keyword evidence="5 12" id="KW-0547">Nucleotide-binding</keyword>
<gene>
    <name evidence="13 15" type="primary">clpB</name>
    <name evidence="15" type="ORF">CPY51_24385</name>
</gene>
<evidence type="ECO:0000256" key="3">
    <source>
        <dbReference type="ARBA" id="ARBA00017574"/>
    </source>
</evidence>
<dbReference type="InterPro" id="IPR003593">
    <property type="entry name" value="AAA+_ATPase"/>
</dbReference>
<feature type="coiled-coil region" evidence="13">
    <location>
        <begin position="413"/>
        <end position="493"/>
    </location>
</feature>
<comment type="subunit">
    <text evidence="10">Homohexamer. The oligomerization is ATP-dependent.</text>
</comment>
<evidence type="ECO:0000256" key="10">
    <source>
        <dbReference type="ARBA" id="ARBA00026057"/>
    </source>
</evidence>
<dbReference type="GO" id="GO:0016887">
    <property type="term" value="F:ATP hydrolysis activity"/>
    <property type="evidence" value="ECO:0007669"/>
    <property type="project" value="InterPro"/>
</dbReference>
<dbReference type="Gene3D" id="1.10.1780.10">
    <property type="entry name" value="Clp, N-terminal domain"/>
    <property type="match status" value="1"/>
</dbReference>
<evidence type="ECO:0000256" key="11">
    <source>
        <dbReference type="PROSITE-ProRule" id="PRU01251"/>
    </source>
</evidence>
<dbReference type="GO" id="GO:0005737">
    <property type="term" value="C:cytoplasm"/>
    <property type="evidence" value="ECO:0007669"/>
    <property type="project" value="UniProtKB-SubCell"/>
</dbReference>
<dbReference type="Pfam" id="PF10431">
    <property type="entry name" value="ClpB_D2-small"/>
    <property type="match status" value="1"/>
</dbReference>
<dbReference type="Gene3D" id="1.10.8.60">
    <property type="match status" value="1"/>
</dbReference>
<dbReference type="OrthoDB" id="9803641at2"/>
<dbReference type="FunFam" id="1.10.8.60:FF:000017">
    <property type="entry name" value="ATP-dependent chaperone ClpB"/>
    <property type="match status" value="1"/>
</dbReference>
<organism evidence="15 16">
    <name type="scientific">Rhizobium tubonense</name>
    <dbReference type="NCBI Taxonomy" id="484088"/>
    <lineage>
        <taxon>Bacteria</taxon>
        <taxon>Pseudomonadati</taxon>
        <taxon>Pseudomonadota</taxon>
        <taxon>Alphaproteobacteria</taxon>
        <taxon>Hyphomicrobiales</taxon>
        <taxon>Rhizobiaceae</taxon>
        <taxon>Rhizobium/Agrobacterium group</taxon>
        <taxon>Rhizobium</taxon>
    </lineage>
</organism>
<evidence type="ECO:0000256" key="1">
    <source>
        <dbReference type="ARBA" id="ARBA00004496"/>
    </source>
</evidence>
<dbReference type="CDD" id="cd19499">
    <property type="entry name" value="RecA-like_ClpB_Hsp104-like"/>
    <property type="match status" value="1"/>
</dbReference>
<dbReference type="PANTHER" id="PTHR11638">
    <property type="entry name" value="ATP-DEPENDENT CLP PROTEASE"/>
    <property type="match status" value="1"/>
</dbReference>
<dbReference type="InterPro" id="IPR041546">
    <property type="entry name" value="ClpA/ClpB_AAA_lid"/>
</dbReference>
<dbReference type="SMART" id="SM01086">
    <property type="entry name" value="ClpB_D2-small"/>
    <property type="match status" value="1"/>
</dbReference>
<reference evidence="15 16" key="1">
    <citation type="journal article" date="2018" name="Sci. Rep.">
        <title>Rhizobium tumorigenes sp. nov., a novel plant tumorigenic bacterium isolated from cane gall tumors on thornless blackberry.</title>
        <authorList>
            <person name="Kuzmanovi N."/>
            <person name="Smalla K."/>
            <person name="Gronow S."/>
            <person name="PuBawska J."/>
        </authorList>
    </citation>
    <scope>NUCLEOTIDE SEQUENCE [LARGE SCALE GENOMIC DNA]</scope>
    <source>
        <strain evidence="15 16">CCBAU 85046</strain>
    </source>
</reference>
<dbReference type="RefSeq" id="WP_111162820.1">
    <property type="nucleotide sequence ID" value="NZ_PCDP01000059.1"/>
</dbReference>
<proteinExistence type="inferred from homology"/>
<dbReference type="SMART" id="SM00382">
    <property type="entry name" value="AAA"/>
    <property type="match status" value="2"/>
</dbReference>
<keyword evidence="8 12" id="KW-0143">Chaperone</keyword>
<dbReference type="Gene3D" id="3.40.50.300">
    <property type="entry name" value="P-loop containing nucleotide triphosphate hydrolases"/>
    <property type="match status" value="3"/>
</dbReference>
<dbReference type="InterPro" id="IPR018368">
    <property type="entry name" value="ClpA/B_CS1"/>
</dbReference>
<dbReference type="InterPro" id="IPR027417">
    <property type="entry name" value="P-loop_NTPase"/>
</dbReference>
<comment type="subunit">
    <text evidence="13">Homohexamer; The oligomerization is ATP-dependent.</text>
</comment>
<dbReference type="InterPro" id="IPR004176">
    <property type="entry name" value="Clp_R_N"/>
</dbReference>
<dbReference type="EMBL" id="PCDP01000059">
    <property type="protein sequence ID" value="PZM09437.1"/>
    <property type="molecule type" value="Genomic_DNA"/>
</dbReference>
<dbReference type="FunFam" id="3.40.50.300:FF:000120">
    <property type="entry name" value="ATP-dependent chaperone ClpB"/>
    <property type="match status" value="1"/>
</dbReference>
<evidence type="ECO:0000256" key="4">
    <source>
        <dbReference type="ARBA" id="ARBA00022737"/>
    </source>
</evidence>
<dbReference type="PROSITE" id="PS00870">
    <property type="entry name" value="CLPAB_1"/>
    <property type="match status" value="1"/>
</dbReference>
<accession>A0A2W4C7G7</accession>
<dbReference type="InterPro" id="IPR001270">
    <property type="entry name" value="ClpA/B"/>
</dbReference>
<dbReference type="Pfam" id="PF02861">
    <property type="entry name" value="Clp_N"/>
    <property type="match status" value="1"/>
</dbReference>
<evidence type="ECO:0000256" key="8">
    <source>
        <dbReference type="ARBA" id="ARBA00023186"/>
    </source>
</evidence>
<dbReference type="GO" id="GO:0034605">
    <property type="term" value="P:cellular response to heat"/>
    <property type="evidence" value="ECO:0007669"/>
    <property type="project" value="TreeGrafter"/>
</dbReference>
<dbReference type="Proteomes" id="UP000248925">
    <property type="component" value="Unassembled WGS sequence"/>
</dbReference>
<dbReference type="Pfam" id="PF00004">
    <property type="entry name" value="AAA"/>
    <property type="match status" value="1"/>
</dbReference>
<dbReference type="InterPro" id="IPR003959">
    <property type="entry name" value="ATPase_AAA_core"/>
</dbReference>
<sequence length="866" mass="95884">MDIEKYSERVRGFLQSAQTNALAQGHQQFAPEHVLKVLLDDDQGMAASLIDRAGGDAKAARFANDAALAKMPKVSGGNGQVYLSQPLAKVFATAEEAAKKSGDSFVTVERLLQALAMESSASTSTTLKNAGVTPIALNQVINDIRKGRTADSSNAEQGFEALKKYARDLTAEAREGRLDPVIGRDDEIRRTIQVLSRRTKNNPVLIGEPGVGKTAIVEGLALRIVNGDVPESLKDKKLMALDMGALIAGAKFRGEFEERLKAVLNEVQSENGEIILFIDEMHTLVGAGKGDGAMDASNLLKPALARGELHCVGATTLDEYRKHVEKDPALARRFQPVMVNEPTVEDTISILRGLKEKYEQHHKVRIADAALVAAATLSNRYITDRFLPDKAIDLMDEAAARLRMQVDSKPEELDELDRRVIQLKIEREALKKETDQASADRLERLDLELTGLEEEADALTARWQAEKQKLGLAADLKKQLDDARNELAIAQRKGEFQRAGELTYGVIPKLEKELASSEAQDGKRDSMVQEVVTPDNIAHIVSRWTGIPVEKMLEGQKEKLLRMEDELAKSVIGQGDAVQAVSRAVRRARAGLQDPNRPIGSFIFLGPTGVGKTELTKALARFLFDDDTAMVRMDMSEYMEKHSVARLIGAPPGYVGYEEGGALTEAVRRRPYQVVLFDEIEKAHPDVFNVLLQVLDDGRLTDGQGRTVDFRNTMIIMTSNLGSKYLTNLGENDDSDAVRELVMNDVREHFRPEFLNRIDEIILFHRLKREEMGAIVDIQLKRLVTLLSERKITLELDDDARNWLANKGYDPVYGARPLKRAIQKYVQDPLAEQILSGQVPENSVVKVTSGSDRLLFRPRHAVGEAA</sequence>
<name>A0A2W4C7G7_9HYPH</name>
<comment type="caution">
    <text evidence="15">The sequence shown here is derived from an EMBL/GenBank/DDBJ whole genome shotgun (WGS) entry which is preliminary data.</text>
</comment>
<evidence type="ECO:0000313" key="16">
    <source>
        <dbReference type="Proteomes" id="UP000248925"/>
    </source>
</evidence>
<evidence type="ECO:0000256" key="6">
    <source>
        <dbReference type="ARBA" id="ARBA00022840"/>
    </source>
</evidence>
<comment type="function">
    <text evidence="9">Part of a stress-induced multi-chaperone system, it is involved in the recovery of the cell from heat-induced damage, in cooperation with DnaK, DnaJ and GrpE. Acts before DnaK, in the processing of protein aggregates. Protein binding stimulates the ATPase activity; ATP hydrolysis unfolds the denatured protein aggregates, which probably helps expose new hydrophobic binding sites on the surface of ClpB-bound aggregates, contributing to the solubilization and refolding of denatured protein aggregates by DnaK.</text>
</comment>
<dbReference type="Pfam" id="PF07724">
    <property type="entry name" value="AAA_2"/>
    <property type="match status" value="1"/>
</dbReference>
<dbReference type="AlphaFoldDB" id="A0A2W4C7G7"/>
<dbReference type="InterPro" id="IPR050130">
    <property type="entry name" value="ClpA_ClpB"/>
</dbReference>
<protein>
    <recommendedName>
        <fullName evidence="3 13">Chaperone protein ClpB</fullName>
    </recommendedName>
</protein>
<evidence type="ECO:0000313" key="15">
    <source>
        <dbReference type="EMBL" id="PZM09437.1"/>
    </source>
</evidence>
<evidence type="ECO:0000256" key="2">
    <source>
        <dbReference type="ARBA" id="ARBA00008675"/>
    </source>
</evidence>
<dbReference type="InterPro" id="IPR019489">
    <property type="entry name" value="Clp_ATPase_C"/>
</dbReference>
<evidence type="ECO:0000256" key="5">
    <source>
        <dbReference type="ARBA" id="ARBA00022741"/>
    </source>
</evidence>
<keyword evidence="13" id="KW-0963">Cytoplasm</keyword>
<dbReference type="FunFam" id="3.40.50.300:FF:000025">
    <property type="entry name" value="ATP-dependent Clp protease subunit"/>
    <property type="match status" value="1"/>
</dbReference>
<dbReference type="InterPro" id="IPR036628">
    <property type="entry name" value="Clp_N_dom_sf"/>
</dbReference>
<comment type="similarity">
    <text evidence="2 12">Belongs to the ClpA/ClpB family.</text>
</comment>
<dbReference type="PRINTS" id="PR00300">
    <property type="entry name" value="CLPPROTEASEA"/>
</dbReference>
<dbReference type="SUPFAM" id="SSF81923">
    <property type="entry name" value="Double Clp-N motif"/>
    <property type="match status" value="1"/>
</dbReference>
<dbReference type="InterPro" id="IPR028299">
    <property type="entry name" value="ClpA/B_CS2"/>
</dbReference>
<comment type="subcellular location">
    <subcellularLocation>
        <location evidence="1 13">Cytoplasm</location>
    </subcellularLocation>
</comment>
<dbReference type="GO" id="GO:0005524">
    <property type="term" value="F:ATP binding"/>
    <property type="evidence" value="ECO:0007669"/>
    <property type="project" value="UniProtKB-UniRule"/>
</dbReference>
<dbReference type="Pfam" id="PF17871">
    <property type="entry name" value="AAA_lid_9"/>
    <property type="match status" value="1"/>
</dbReference>
<keyword evidence="16" id="KW-1185">Reference proteome</keyword>
<keyword evidence="6 12" id="KW-0067">ATP-binding</keyword>
<keyword evidence="13" id="KW-0346">Stress response</keyword>
<dbReference type="CDD" id="cd00009">
    <property type="entry name" value="AAA"/>
    <property type="match status" value="1"/>
</dbReference>
<dbReference type="PROSITE" id="PS51903">
    <property type="entry name" value="CLP_R"/>
    <property type="match status" value="1"/>
</dbReference>
<dbReference type="PROSITE" id="PS00871">
    <property type="entry name" value="CLPAB_2"/>
    <property type="match status" value="1"/>
</dbReference>
<dbReference type="PANTHER" id="PTHR11638:SF18">
    <property type="entry name" value="HEAT SHOCK PROTEIN 104"/>
    <property type="match status" value="1"/>
</dbReference>
<evidence type="ECO:0000259" key="14">
    <source>
        <dbReference type="PROSITE" id="PS51903"/>
    </source>
</evidence>
<dbReference type="FunFam" id="3.40.50.300:FF:000010">
    <property type="entry name" value="Chaperone clpB 1, putative"/>
    <property type="match status" value="1"/>
</dbReference>
<keyword evidence="7 13" id="KW-0175">Coiled coil</keyword>
<evidence type="ECO:0000256" key="9">
    <source>
        <dbReference type="ARBA" id="ARBA00025613"/>
    </source>
</evidence>
<dbReference type="GO" id="GO:0042026">
    <property type="term" value="P:protein refolding"/>
    <property type="evidence" value="ECO:0007669"/>
    <property type="project" value="UniProtKB-UniRule"/>
</dbReference>
<keyword evidence="4 11" id="KW-0677">Repeat</keyword>
<evidence type="ECO:0000256" key="13">
    <source>
        <dbReference type="RuleBase" id="RU362034"/>
    </source>
</evidence>
<dbReference type="NCBIfam" id="TIGR03346">
    <property type="entry name" value="chaperone_ClpB"/>
    <property type="match status" value="1"/>
</dbReference>
<evidence type="ECO:0000256" key="12">
    <source>
        <dbReference type="RuleBase" id="RU004432"/>
    </source>
</evidence>
<evidence type="ECO:0000256" key="7">
    <source>
        <dbReference type="ARBA" id="ARBA00023054"/>
    </source>
</evidence>
<dbReference type="InterPro" id="IPR017730">
    <property type="entry name" value="Chaperonin_ClpB"/>
</dbReference>
<feature type="domain" description="Clp R" evidence="14">
    <location>
        <begin position="3"/>
        <end position="147"/>
    </location>
</feature>